<comment type="caution">
    <text evidence="2">The sequence shown here is derived from an EMBL/GenBank/DDBJ whole genome shotgun (WGS) entry which is preliminary data.</text>
</comment>
<keyword evidence="1" id="KW-0812">Transmembrane</keyword>
<proteinExistence type="predicted"/>
<gene>
    <name evidence="2" type="ORF">EDE15_4166</name>
</gene>
<keyword evidence="1" id="KW-1133">Transmembrane helix</keyword>
<dbReference type="RefSeq" id="WP_125486922.1">
    <property type="nucleotide sequence ID" value="NZ_RSDW01000001.1"/>
</dbReference>
<feature type="transmembrane region" description="Helical" evidence="1">
    <location>
        <begin position="20"/>
        <end position="38"/>
    </location>
</feature>
<keyword evidence="3" id="KW-1185">Reference proteome</keyword>
<dbReference type="Proteomes" id="UP000269669">
    <property type="component" value="Unassembled WGS sequence"/>
</dbReference>
<dbReference type="AlphaFoldDB" id="A0A428MP12"/>
<evidence type="ECO:0000313" key="2">
    <source>
        <dbReference type="EMBL" id="RSL18576.1"/>
    </source>
</evidence>
<reference evidence="2 3" key="1">
    <citation type="submission" date="2018-12" db="EMBL/GenBank/DDBJ databases">
        <title>Sequencing of bacterial isolates from soil warming experiment in Harvard Forest, Massachusetts, USA.</title>
        <authorList>
            <person name="Deangelis K."/>
        </authorList>
    </citation>
    <scope>NUCLEOTIDE SEQUENCE [LARGE SCALE GENOMIC DNA]</scope>
    <source>
        <strain evidence="2 3">EB153</strain>
    </source>
</reference>
<dbReference type="EMBL" id="RSDW01000001">
    <property type="protein sequence ID" value="RSL18576.1"/>
    <property type="molecule type" value="Genomic_DNA"/>
</dbReference>
<evidence type="ECO:0000256" key="1">
    <source>
        <dbReference type="SAM" id="Phobius"/>
    </source>
</evidence>
<accession>A0A428MP12</accession>
<organism evidence="2 3">
    <name type="scientific">Edaphobacter aggregans</name>
    <dbReference type="NCBI Taxonomy" id="570835"/>
    <lineage>
        <taxon>Bacteria</taxon>
        <taxon>Pseudomonadati</taxon>
        <taxon>Acidobacteriota</taxon>
        <taxon>Terriglobia</taxon>
        <taxon>Terriglobales</taxon>
        <taxon>Acidobacteriaceae</taxon>
        <taxon>Edaphobacter</taxon>
    </lineage>
</organism>
<protein>
    <submittedName>
        <fullName evidence="2">Uncharacterized protein</fullName>
    </submittedName>
</protein>
<keyword evidence="1" id="KW-0472">Membrane</keyword>
<evidence type="ECO:0000313" key="3">
    <source>
        <dbReference type="Proteomes" id="UP000269669"/>
    </source>
</evidence>
<sequence length="152" mass="16131">MNSGSFDQGILNMTNWLGNGIMPVLAALMIAMGIYCFSRGRDFERWIWGALGSLSVSGLLRLAEAFARQGSGSGQLFQALLTLTDWICNVILPVYAGLEVVRAVLGVSGVGSRLNIGDDWLRHVVVAFAALSCSGLIRLLEHFVSAGTGGVA</sequence>
<dbReference type="OrthoDB" id="117518at2"/>
<name>A0A428MP12_9BACT</name>